<protein>
    <submittedName>
        <fullName evidence="1">Uncharacterized protein</fullName>
    </submittedName>
</protein>
<dbReference type="OrthoDB" id="6132012at2759"/>
<organism evidence="1 2">
    <name type="scientific">Mizuhopecten yessoensis</name>
    <name type="common">Japanese scallop</name>
    <name type="synonym">Patinopecten yessoensis</name>
    <dbReference type="NCBI Taxonomy" id="6573"/>
    <lineage>
        <taxon>Eukaryota</taxon>
        <taxon>Metazoa</taxon>
        <taxon>Spiralia</taxon>
        <taxon>Lophotrochozoa</taxon>
        <taxon>Mollusca</taxon>
        <taxon>Bivalvia</taxon>
        <taxon>Autobranchia</taxon>
        <taxon>Pteriomorphia</taxon>
        <taxon>Pectinida</taxon>
        <taxon>Pectinoidea</taxon>
        <taxon>Pectinidae</taxon>
        <taxon>Mizuhopecten</taxon>
    </lineage>
</organism>
<reference evidence="1 2" key="1">
    <citation type="journal article" date="2017" name="Nat. Ecol. Evol.">
        <title>Scallop genome provides insights into evolution of bilaterian karyotype and development.</title>
        <authorList>
            <person name="Wang S."/>
            <person name="Zhang J."/>
            <person name="Jiao W."/>
            <person name="Li J."/>
            <person name="Xun X."/>
            <person name="Sun Y."/>
            <person name="Guo X."/>
            <person name="Huan P."/>
            <person name="Dong B."/>
            <person name="Zhang L."/>
            <person name="Hu X."/>
            <person name="Sun X."/>
            <person name="Wang J."/>
            <person name="Zhao C."/>
            <person name="Wang Y."/>
            <person name="Wang D."/>
            <person name="Huang X."/>
            <person name="Wang R."/>
            <person name="Lv J."/>
            <person name="Li Y."/>
            <person name="Zhang Z."/>
            <person name="Liu B."/>
            <person name="Lu W."/>
            <person name="Hui Y."/>
            <person name="Liang J."/>
            <person name="Zhou Z."/>
            <person name="Hou R."/>
            <person name="Li X."/>
            <person name="Liu Y."/>
            <person name="Li H."/>
            <person name="Ning X."/>
            <person name="Lin Y."/>
            <person name="Zhao L."/>
            <person name="Xing Q."/>
            <person name="Dou J."/>
            <person name="Li Y."/>
            <person name="Mao J."/>
            <person name="Guo H."/>
            <person name="Dou H."/>
            <person name="Li T."/>
            <person name="Mu C."/>
            <person name="Jiang W."/>
            <person name="Fu Q."/>
            <person name="Fu X."/>
            <person name="Miao Y."/>
            <person name="Liu J."/>
            <person name="Yu Q."/>
            <person name="Li R."/>
            <person name="Liao H."/>
            <person name="Li X."/>
            <person name="Kong Y."/>
            <person name="Jiang Z."/>
            <person name="Chourrout D."/>
            <person name="Li R."/>
            <person name="Bao Z."/>
        </authorList>
    </citation>
    <scope>NUCLEOTIDE SEQUENCE [LARGE SCALE GENOMIC DNA]</scope>
    <source>
        <strain evidence="1 2">PY_sf001</strain>
    </source>
</reference>
<sequence>MTEVLLPSLNIPGPSSLHPNVSTRTRQVDGLAFPFATSCAQAFRDRLPPVAARNKSAAKLRLHPGYSPNYWSYGTSYLVTLLFNGRLPNSFLKEVCHGPIKPIKKEKVEKKESVTKQPCTSTFHRKKELWEPKDHKKLKEDARRVEQRVMLARGRQRTRHDSISAKIHEFKAREENILLRKEEIMARGKRAFLSKLKSQAQNTCTPKPIQSCEMSVKDVPVKDVSESSCATEDGFVIVNIEGCELKSLEPLPDDSKSSE</sequence>
<name>A0A210QU31_MIZYE</name>
<evidence type="ECO:0000313" key="2">
    <source>
        <dbReference type="Proteomes" id="UP000242188"/>
    </source>
</evidence>
<dbReference type="EMBL" id="NEDP02001901">
    <property type="protein sequence ID" value="OWF52221.1"/>
    <property type="molecule type" value="Genomic_DNA"/>
</dbReference>
<dbReference type="Proteomes" id="UP000242188">
    <property type="component" value="Unassembled WGS sequence"/>
</dbReference>
<proteinExistence type="predicted"/>
<gene>
    <name evidence="1" type="ORF">KP79_PYT19363</name>
</gene>
<comment type="caution">
    <text evidence="1">The sequence shown here is derived from an EMBL/GenBank/DDBJ whole genome shotgun (WGS) entry which is preliminary data.</text>
</comment>
<dbReference type="AlphaFoldDB" id="A0A210QU31"/>
<evidence type="ECO:0000313" key="1">
    <source>
        <dbReference type="EMBL" id="OWF52221.1"/>
    </source>
</evidence>
<accession>A0A210QU31</accession>
<keyword evidence="2" id="KW-1185">Reference proteome</keyword>